<evidence type="ECO:0000313" key="1">
    <source>
        <dbReference type="EMBL" id="MCI35796.1"/>
    </source>
</evidence>
<keyword evidence="2" id="KW-1185">Reference proteome</keyword>
<protein>
    <submittedName>
        <fullName evidence="1">Uncharacterized protein</fullName>
    </submittedName>
</protein>
<feature type="non-terminal residue" evidence="1">
    <location>
        <position position="1"/>
    </location>
</feature>
<dbReference type="Proteomes" id="UP000265520">
    <property type="component" value="Unassembled WGS sequence"/>
</dbReference>
<organism evidence="1 2">
    <name type="scientific">Trifolium medium</name>
    <dbReference type="NCBI Taxonomy" id="97028"/>
    <lineage>
        <taxon>Eukaryota</taxon>
        <taxon>Viridiplantae</taxon>
        <taxon>Streptophyta</taxon>
        <taxon>Embryophyta</taxon>
        <taxon>Tracheophyta</taxon>
        <taxon>Spermatophyta</taxon>
        <taxon>Magnoliopsida</taxon>
        <taxon>eudicotyledons</taxon>
        <taxon>Gunneridae</taxon>
        <taxon>Pentapetalae</taxon>
        <taxon>rosids</taxon>
        <taxon>fabids</taxon>
        <taxon>Fabales</taxon>
        <taxon>Fabaceae</taxon>
        <taxon>Papilionoideae</taxon>
        <taxon>50 kb inversion clade</taxon>
        <taxon>NPAAA clade</taxon>
        <taxon>Hologalegina</taxon>
        <taxon>IRL clade</taxon>
        <taxon>Trifolieae</taxon>
        <taxon>Trifolium</taxon>
    </lineage>
</organism>
<evidence type="ECO:0000313" key="2">
    <source>
        <dbReference type="Proteomes" id="UP000265520"/>
    </source>
</evidence>
<name>A0A392RJ00_9FABA</name>
<accession>A0A392RJ00</accession>
<reference evidence="1 2" key="1">
    <citation type="journal article" date="2018" name="Front. Plant Sci.">
        <title>Red Clover (Trifolium pratense) and Zigzag Clover (T. medium) - A Picture of Genomic Similarities and Differences.</title>
        <authorList>
            <person name="Dluhosova J."/>
            <person name="Istvanek J."/>
            <person name="Nedelnik J."/>
            <person name="Repkova J."/>
        </authorList>
    </citation>
    <scope>NUCLEOTIDE SEQUENCE [LARGE SCALE GENOMIC DNA]</scope>
    <source>
        <strain evidence="2">cv. 10/8</strain>
        <tissue evidence="1">Leaf</tissue>
    </source>
</reference>
<proteinExistence type="predicted"/>
<sequence length="25" mass="2694">RRWQAVMDGGLDVGDASCDASCYAF</sequence>
<comment type="caution">
    <text evidence="1">The sequence shown here is derived from an EMBL/GenBank/DDBJ whole genome shotgun (WGS) entry which is preliminary data.</text>
</comment>
<dbReference type="EMBL" id="LXQA010227166">
    <property type="protein sequence ID" value="MCI35796.1"/>
    <property type="molecule type" value="Genomic_DNA"/>
</dbReference>
<dbReference type="AlphaFoldDB" id="A0A392RJ00"/>